<dbReference type="GO" id="GO:0003677">
    <property type="term" value="F:DNA binding"/>
    <property type="evidence" value="ECO:0007669"/>
    <property type="project" value="UniProtKB-KW"/>
</dbReference>
<dbReference type="Gramene" id="OIW15668">
    <property type="protein sequence ID" value="OIW15668"/>
    <property type="gene ID" value="TanjilG_09606"/>
</dbReference>
<feature type="domain" description="Myb-like" evidence="8">
    <location>
        <begin position="57"/>
        <end position="107"/>
    </location>
</feature>
<evidence type="ECO:0000256" key="2">
    <source>
        <dbReference type="ARBA" id="ARBA00022737"/>
    </source>
</evidence>
<sequence length="222" mass="25843">MEGSSGVKKGAWSKVEDELLRTCVQQYGEVKWNLVPEQAGLNRCSKSCRLRWLNYLKPNINRGKFTEDEVDLMIRLHKLLGNRWSLIAGRLPGRTANDVKNYWNTHIRKKTSSQNEDISARPMDIVMEPHVIIKPQPRKISTKMPFLMYSENQCGDNEFITNQACLATEFYEENDTCLLGEQDLMLLKDINWDEDLYSLTTKFDDFVGVDECWNDVPFHFNL</sequence>
<gene>
    <name evidence="10" type="ORF">TanjilG_09606</name>
</gene>
<evidence type="ECO:0000313" key="11">
    <source>
        <dbReference type="Proteomes" id="UP000188354"/>
    </source>
</evidence>
<dbReference type="SMART" id="SM00717">
    <property type="entry name" value="SANT"/>
    <property type="match status" value="2"/>
</dbReference>
<dbReference type="InterPro" id="IPR001005">
    <property type="entry name" value="SANT/Myb"/>
</dbReference>
<evidence type="ECO:0000313" key="10">
    <source>
        <dbReference type="EMBL" id="OIW15668.1"/>
    </source>
</evidence>
<dbReference type="FunFam" id="1.10.10.60:FF:000218">
    <property type="entry name" value="Myb transcription factor"/>
    <property type="match status" value="1"/>
</dbReference>
<dbReference type="KEGG" id="lang:109342267"/>
<evidence type="ECO:0000256" key="7">
    <source>
        <dbReference type="ARBA" id="ARBA00023242"/>
    </source>
</evidence>
<reference evidence="10 11" key="1">
    <citation type="journal article" date="2017" name="Plant Biotechnol. J.">
        <title>A comprehensive draft genome sequence for lupin (Lupinus angustifolius), an emerging health food: insights into plant-microbe interactions and legume evolution.</title>
        <authorList>
            <person name="Hane J.K."/>
            <person name="Ming Y."/>
            <person name="Kamphuis L.G."/>
            <person name="Nelson M.N."/>
            <person name="Garg G."/>
            <person name="Atkins C.A."/>
            <person name="Bayer P.E."/>
            <person name="Bravo A."/>
            <person name="Bringans S."/>
            <person name="Cannon S."/>
            <person name="Edwards D."/>
            <person name="Foley R."/>
            <person name="Gao L.L."/>
            <person name="Harrison M.J."/>
            <person name="Huang W."/>
            <person name="Hurgobin B."/>
            <person name="Li S."/>
            <person name="Liu C.W."/>
            <person name="McGrath A."/>
            <person name="Morahan G."/>
            <person name="Murray J."/>
            <person name="Weller J."/>
            <person name="Jian J."/>
            <person name="Singh K.B."/>
        </authorList>
    </citation>
    <scope>NUCLEOTIDE SEQUENCE [LARGE SCALE GENOMIC DNA]</scope>
    <source>
        <strain evidence="11">cv. Tanjil</strain>
        <tissue evidence="10">Whole plant</tissue>
    </source>
</reference>
<dbReference type="InterPro" id="IPR017930">
    <property type="entry name" value="Myb_dom"/>
</dbReference>
<evidence type="ECO:0000256" key="6">
    <source>
        <dbReference type="ARBA" id="ARBA00023163"/>
    </source>
</evidence>
<dbReference type="EMBL" id="CM007363">
    <property type="protein sequence ID" value="OIW15668.1"/>
    <property type="molecule type" value="Genomic_DNA"/>
</dbReference>
<dbReference type="STRING" id="3871.A0A1J7HSN0"/>
<keyword evidence="4" id="KW-0238">DNA-binding</keyword>
<feature type="domain" description="HTH myb-type" evidence="9">
    <location>
        <begin position="57"/>
        <end position="111"/>
    </location>
</feature>
<dbReference type="PANTHER" id="PTHR47999">
    <property type="entry name" value="TRANSCRIPTION FACTOR MYB8-RELATED-RELATED"/>
    <property type="match status" value="1"/>
</dbReference>
<dbReference type="Gene3D" id="1.10.10.60">
    <property type="entry name" value="Homeodomain-like"/>
    <property type="match status" value="2"/>
</dbReference>
<evidence type="ECO:0000256" key="4">
    <source>
        <dbReference type="ARBA" id="ARBA00023125"/>
    </source>
</evidence>
<dbReference type="InterPro" id="IPR009057">
    <property type="entry name" value="Homeodomain-like_sf"/>
</dbReference>
<keyword evidence="5" id="KW-0010">Activator</keyword>
<dbReference type="OMA" id="DISARPM"/>
<evidence type="ECO:0000259" key="8">
    <source>
        <dbReference type="PROSITE" id="PS50090"/>
    </source>
</evidence>
<keyword evidence="11" id="KW-1185">Reference proteome</keyword>
<name>A0A1J7HSN0_LUPAN</name>
<accession>A0A1J7HSN0</accession>
<dbReference type="PANTHER" id="PTHR47999:SF24">
    <property type="entry name" value="TRANSCRIPTION FACTOR MYB90"/>
    <property type="match status" value="1"/>
</dbReference>
<proteinExistence type="predicted"/>
<keyword evidence="6" id="KW-0804">Transcription</keyword>
<dbReference type="OrthoDB" id="2143914at2759"/>
<evidence type="ECO:0000256" key="3">
    <source>
        <dbReference type="ARBA" id="ARBA00023015"/>
    </source>
</evidence>
<dbReference type="InterPro" id="IPR015495">
    <property type="entry name" value="Myb_TF_plants"/>
</dbReference>
<dbReference type="GO" id="GO:0080090">
    <property type="term" value="P:regulation of primary metabolic process"/>
    <property type="evidence" value="ECO:0007669"/>
    <property type="project" value="UniProtKB-ARBA"/>
</dbReference>
<dbReference type="CDD" id="cd00167">
    <property type="entry name" value="SANT"/>
    <property type="match status" value="2"/>
</dbReference>
<comment type="subcellular location">
    <subcellularLocation>
        <location evidence="1">Nucleus</location>
    </subcellularLocation>
</comment>
<evidence type="ECO:0000256" key="1">
    <source>
        <dbReference type="ARBA" id="ARBA00004123"/>
    </source>
</evidence>
<keyword evidence="7" id="KW-0539">Nucleus</keyword>
<evidence type="ECO:0000259" key="9">
    <source>
        <dbReference type="PROSITE" id="PS51294"/>
    </source>
</evidence>
<feature type="domain" description="HTH myb-type" evidence="9">
    <location>
        <begin position="4"/>
        <end position="56"/>
    </location>
</feature>
<feature type="domain" description="Myb-like" evidence="8">
    <location>
        <begin position="4"/>
        <end position="56"/>
    </location>
</feature>
<dbReference type="PROSITE" id="PS51294">
    <property type="entry name" value="HTH_MYB"/>
    <property type="match status" value="2"/>
</dbReference>
<dbReference type="PROSITE" id="PS50090">
    <property type="entry name" value="MYB_LIKE"/>
    <property type="match status" value="2"/>
</dbReference>
<dbReference type="SUPFAM" id="SSF46689">
    <property type="entry name" value="Homeodomain-like"/>
    <property type="match status" value="1"/>
</dbReference>
<evidence type="ECO:0000256" key="5">
    <source>
        <dbReference type="ARBA" id="ARBA00023159"/>
    </source>
</evidence>
<dbReference type="AlphaFoldDB" id="A0A1J7HSN0"/>
<dbReference type="Proteomes" id="UP000188354">
    <property type="component" value="Chromosome LG03"/>
</dbReference>
<organism evidence="10 11">
    <name type="scientific">Lupinus angustifolius</name>
    <name type="common">Narrow-leaved blue lupine</name>
    <dbReference type="NCBI Taxonomy" id="3871"/>
    <lineage>
        <taxon>Eukaryota</taxon>
        <taxon>Viridiplantae</taxon>
        <taxon>Streptophyta</taxon>
        <taxon>Embryophyta</taxon>
        <taxon>Tracheophyta</taxon>
        <taxon>Spermatophyta</taxon>
        <taxon>Magnoliopsida</taxon>
        <taxon>eudicotyledons</taxon>
        <taxon>Gunneridae</taxon>
        <taxon>Pentapetalae</taxon>
        <taxon>rosids</taxon>
        <taxon>fabids</taxon>
        <taxon>Fabales</taxon>
        <taxon>Fabaceae</taxon>
        <taxon>Papilionoideae</taxon>
        <taxon>50 kb inversion clade</taxon>
        <taxon>genistoids sensu lato</taxon>
        <taxon>core genistoids</taxon>
        <taxon>Genisteae</taxon>
        <taxon>Lupinus</taxon>
    </lineage>
</organism>
<keyword evidence="2" id="KW-0677">Repeat</keyword>
<protein>
    <submittedName>
        <fullName evidence="10">Uncharacterized protein</fullName>
    </submittedName>
</protein>
<dbReference type="GO" id="GO:0005634">
    <property type="term" value="C:nucleus"/>
    <property type="evidence" value="ECO:0007669"/>
    <property type="project" value="UniProtKB-SubCell"/>
</dbReference>
<dbReference type="Pfam" id="PF00249">
    <property type="entry name" value="Myb_DNA-binding"/>
    <property type="match status" value="2"/>
</dbReference>
<keyword evidence="3" id="KW-0805">Transcription regulation</keyword>